<reference evidence="2" key="2">
    <citation type="submission" date="2017-02" db="UniProtKB">
        <authorList>
            <consortium name="WormBaseParasite"/>
        </authorList>
    </citation>
    <scope>IDENTIFICATION</scope>
</reference>
<protein>
    <submittedName>
        <fullName evidence="2">Uncharacterized protein</fullName>
    </submittedName>
</protein>
<evidence type="ECO:0000313" key="1">
    <source>
        <dbReference type="Proteomes" id="UP000035642"/>
    </source>
</evidence>
<proteinExistence type="predicted"/>
<evidence type="ECO:0000313" key="2">
    <source>
        <dbReference type="WBParaSite" id="ACAC_0000223701-mRNA-1"/>
    </source>
</evidence>
<accession>A0A0K0CXE6</accession>
<sequence length="75" mass="8284">MPKTERQLVMGARRDEHRTYGSLPLRNELSWELFHGQSMECGRRLPHPAEPVAAGAAAVLSGSCAVTHDCTHFVL</sequence>
<dbReference type="AlphaFoldDB" id="A0A0K0CXE6"/>
<reference evidence="1" key="1">
    <citation type="submission" date="2012-09" db="EMBL/GenBank/DDBJ databases">
        <authorList>
            <person name="Martin A.A."/>
        </authorList>
    </citation>
    <scope>NUCLEOTIDE SEQUENCE</scope>
</reference>
<organism evidence="1 2">
    <name type="scientific">Angiostrongylus cantonensis</name>
    <name type="common">Rat lungworm</name>
    <dbReference type="NCBI Taxonomy" id="6313"/>
    <lineage>
        <taxon>Eukaryota</taxon>
        <taxon>Metazoa</taxon>
        <taxon>Ecdysozoa</taxon>
        <taxon>Nematoda</taxon>
        <taxon>Chromadorea</taxon>
        <taxon>Rhabditida</taxon>
        <taxon>Rhabditina</taxon>
        <taxon>Rhabditomorpha</taxon>
        <taxon>Strongyloidea</taxon>
        <taxon>Metastrongylidae</taxon>
        <taxon>Angiostrongylus</taxon>
    </lineage>
</organism>
<dbReference type="WBParaSite" id="ACAC_0000223701-mRNA-1">
    <property type="protein sequence ID" value="ACAC_0000223701-mRNA-1"/>
    <property type="gene ID" value="ACAC_0000223701"/>
</dbReference>
<keyword evidence="1" id="KW-1185">Reference proteome</keyword>
<name>A0A0K0CXE6_ANGCA</name>
<dbReference type="Proteomes" id="UP000035642">
    <property type="component" value="Unassembled WGS sequence"/>
</dbReference>